<organism evidence="1 2">
    <name type="scientific">candidate division WOR-3 bacterium</name>
    <dbReference type="NCBI Taxonomy" id="2052148"/>
    <lineage>
        <taxon>Bacteria</taxon>
        <taxon>Bacteria division WOR-3</taxon>
    </lineage>
</organism>
<comment type="caution">
    <text evidence="1">The sequence shown here is derived from an EMBL/GenBank/DDBJ whole genome shotgun (WGS) entry which is preliminary data.</text>
</comment>
<protein>
    <recommendedName>
        <fullName evidence="3">STAS/SEC14 domain-containing protein</fullName>
    </recommendedName>
</protein>
<dbReference type="SUPFAM" id="SSF52091">
    <property type="entry name" value="SpoIIaa-like"/>
    <property type="match status" value="1"/>
</dbReference>
<reference evidence="1" key="1">
    <citation type="submission" date="2019-11" db="EMBL/GenBank/DDBJ databases">
        <title>Microbial mats filling the niche in hypersaline microbial mats.</title>
        <authorList>
            <person name="Wong H.L."/>
            <person name="Macleod F.I."/>
            <person name="White R.A. III"/>
            <person name="Burns B.P."/>
        </authorList>
    </citation>
    <scope>NUCLEOTIDE SEQUENCE</scope>
    <source>
        <strain evidence="1">Bin_327</strain>
    </source>
</reference>
<gene>
    <name evidence="1" type="ORF">GF359_00350</name>
</gene>
<evidence type="ECO:0000313" key="2">
    <source>
        <dbReference type="Proteomes" id="UP000630660"/>
    </source>
</evidence>
<evidence type="ECO:0008006" key="3">
    <source>
        <dbReference type="Google" id="ProtNLM"/>
    </source>
</evidence>
<dbReference type="InterPro" id="IPR021866">
    <property type="entry name" value="SpoIIAA-like"/>
</dbReference>
<name>A0A9D5QBI5_UNCW3</name>
<sequence>MPYGNLKEGWRQTGGLVNYRIWFDDKEKITRVKIKGRFGSEDNKDFLHRLEDTFVGKQHRVAVIDVTEGKFTMPRRENREKMVRRLHELDFERIAFVGASPLVKMMMKIIAMSLGIKGSVGSFNSDDEALLWIQSQKKLNNIERR</sequence>
<dbReference type="InterPro" id="IPR036513">
    <property type="entry name" value="STAS_dom_sf"/>
</dbReference>
<proteinExistence type="predicted"/>
<dbReference type="Gene3D" id="3.40.50.10600">
    <property type="entry name" value="SpoIIaa-like domains"/>
    <property type="match status" value="1"/>
</dbReference>
<dbReference type="EMBL" id="WJKJ01000010">
    <property type="protein sequence ID" value="MBD3363643.1"/>
    <property type="molecule type" value="Genomic_DNA"/>
</dbReference>
<dbReference type="AlphaFoldDB" id="A0A9D5QBI5"/>
<dbReference type="Proteomes" id="UP000630660">
    <property type="component" value="Unassembled WGS sequence"/>
</dbReference>
<accession>A0A9D5QBI5</accession>
<evidence type="ECO:0000313" key="1">
    <source>
        <dbReference type="EMBL" id="MBD3363643.1"/>
    </source>
</evidence>
<dbReference type="Pfam" id="PF11964">
    <property type="entry name" value="SpoIIAA-like"/>
    <property type="match status" value="1"/>
</dbReference>
<dbReference type="InterPro" id="IPR038396">
    <property type="entry name" value="SpoIIAA-like_sf"/>
</dbReference>